<evidence type="ECO:0000313" key="3">
    <source>
        <dbReference type="Proteomes" id="UP000518300"/>
    </source>
</evidence>
<dbReference type="EMBL" id="JABBJJ010000119">
    <property type="protein sequence ID" value="NMO18045.1"/>
    <property type="molecule type" value="Genomic_DNA"/>
</dbReference>
<accession>A0A346D7B9</accession>
<keyword evidence="3" id="KW-1185">Reference proteome</keyword>
<name>A0A346D7B9_9BACT</name>
<gene>
    <name evidence="1" type="primary">orf4</name>
    <name evidence="2" type="ORF">HG543_24760</name>
</gene>
<reference evidence="2 3" key="2">
    <citation type="submission" date="2020-04" db="EMBL/GenBank/DDBJ databases">
        <title>Draft genome of Pyxidicoccus fallax type strain.</title>
        <authorList>
            <person name="Whitworth D.E."/>
        </authorList>
    </citation>
    <scope>NUCLEOTIDE SEQUENCE [LARGE SCALE GENOMIC DNA]</scope>
    <source>
        <strain evidence="2 3">DSM 14698</strain>
    </source>
</reference>
<evidence type="ECO:0000313" key="1">
    <source>
        <dbReference type="EMBL" id="AXM42934.1"/>
    </source>
</evidence>
<dbReference type="EMBL" id="MH048639">
    <property type="protein sequence ID" value="AXM42934.1"/>
    <property type="molecule type" value="Genomic_DNA"/>
</dbReference>
<reference evidence="1" key="1">
    <citation type="journal article" date="2018" name="Chem. Sci.">
        <title>Self-resistance guided genome mining uncovers new topoisomerase inhibitors from myxobacteria.</title>
        <authorList>
            <person name="Panter F."/>
            <person name="Krug D."/>
            <person name="Baumann S."/>
            <person name="Muller R."/>
        </authorList>
    </citation>
    <scope>NUCLEOTIDE SEQUENCE</scope>
    <source>
        <strain evidence="1">And48</strain>
    </source>
</reference>
<dbReference type="AlphaFoldDB" id="A0A346D7B9"/>
<organism evidence="1">
    <name type="scientific">Pyxidicoccus fallax</name>
    <dbReference type="NCBI Taxonomy" id="394095"/>
    <lineage>
        <taxon>Bacteria</taxon>
        <taxon>Pseudomonadati</taxon>
        <taxon>Myxococcota</taxon>
        <taxon>Myxococcia</taxon>
        <taxon>Myxococcales</taxon>
        <taxon>Cystobacterineae</taxon>
        <taxon>Myxococcaceae</taxon>
        <taxon>Pyxidicoccus</taxon>
    </lineage>
</organism>
<evidence type="ECO:0000313" key="2">
    <source>
        <dbReference type="EMBL" id="NMO18045.1"/>
    </source>
</evidence>
<dbReference type="Proteomes" id="UP000518300">
    <property type="component" value="Unassembled WGS sequence"/>
</dbReference>
<sequence length="237" mass="25857">MNPLILALTLTLHANPEPDAPISAYVKATCSSAETPESQENEDGPTTADMRNEADAQVACLKQAMERELDGFLVPLKQKDPKAFKSWMALQADFNRWTTASCDLYERTSGNDGSMAGFAEMACAQDVRAHRAWFAKQLASGDLKPFWSLVEALQPRGQKAAQETLAQLKEAKTSKPEDSENPLLGLEPKELKAFEAKLKETNAATEKLAKGHCKVLPGAPAGCEAKLATYFHAMSRM</sequence>
<proteinExistence type="predicted"/>
<protein>
    <submittedName>
        <fullName evidence="1">Uncharacterized protein</fullName>
    </submittedName>
</protein>
<dbReference type="RefSeq" id="WP_169347320.1">
    <property type="nucleotide sequence ID" value="NZ_JABBJJ010000119.1"/>
</dbReference>